<keyword evidence="2" id="KW-1185">Reference proteome</keyword>
<gene>
    <name evidence="1" type="ORF">SAMN02745126_02234</name>
</gene>
<organism evidence="1 2">
    <name type="scientific">Enhydrobacter aerosaccus</name>
    <dbReference type="NCBI Taxonomy" id="225324"/>
    <lineage>
        <taxon>Bacteria</taxon>
        <taxon>Pseudomonadati</taxon>
        <taxon>Pseudomonadota</taxon>
        <taxon>Alphaproteobacteria</taxon>
        <taxon>Hyphomicrobiales</taxon>
        <taxon>Enhydrobacter</taxon>
    </lineage>
</organism>
<dbReference type="Proteomes" id="UP000190092">
    <property type="component" value="Unassembled WGS sequence"/>
</dbReference>
<reference evidence="2" key="1">
    <citation type="submission" date="2017-02" db="EMBL/GenBank/DDBJ databases">
        <authorList>
            <person name="Varghese N."/>
            <person name="Submissions S."/>
        </authorList>
    </citation>
    <scope>NUCLEOTIDE SEQUENCE [LARGE SCALE GENOMIC DNA]</scope>
    <source>
        <strain evidence="2">ATCC 27094</strain>
    </source>
</reference>
<dbReference type="AlphaFoldDB" id="A0A1T4NDE7"/>
<dbReference type="OrthoDB" id="7376390at2"/>
<evidence type="ECO:0000313" key="2">
    <source>
        <dbReference type="Proteomes" id="UP000190092"/>
    </source>
</evidence>
<evidence type="ECO:0008006" key="3">
    <source>
        <dbReference type="Google" id="ProtNLM"/>
    </source>
</evidence>
<dbReference type="EMBL" id="FUWJ01000002">
    <property type="protein sequence ID" value="SJZ77145.1"/>
    <property type="molecule type" value="Genomic_DNA"/>
</dbReference>
<dbReference type="STRING" id="225324.SAMN02745126_02234"/>
<sequence>MDQKPDVARWVDEEAKAIGLPIAPEYRANVILNLERALAIAAPLLAVELEDELTPLPVYRP</sequence>
<proteinExistence type="predicted"/>
<accession>A0A1T4NDE7</accession>
<dbReference type="Pfam" id="PF13318">
    <property type="entry name" value="AtzG-like"/>
    <property type="match status" value="1"/>
</dbReference>
<name>A0A1T4NDE7_9HYPH</name>
<dbReference type="InterPro" id="IPR025148">
    <property type="entry name" value="AtzG-like"/>
</dbReference>
<evidence type="ECO:0000313" key="1">
    <source>
        <dbReference type="EMBL" id="SJZ77145.1"/>
    </source>
</evidence>
<protein>
    <recommendedName>
        <fullName evidence="3">DUF4089 domain-containing protein</fullName>
    </recommendedName>
</protein>
<dbReference type="RefSeq" id="WP_085933943.1">
    <property type="nucleotide sequence ID" value="NZ_FUWJ01000002.1"/>
</dbReference>